<dbReference type="EMBL" id="JARK01001411">
    <property type="protein sequence ID" value="EYC06504.1"/>
    <property type="molecule type" value="Genomic_DNA"/>
</dbReference>
<protein>
    <submittedName>
        <fullName evidence="2">Uncharacterized protein</fullName>
    </submittedName>
</protein>
<organism evidence="2 3">
    <name type="scientific">Ancylostoma ceylanicum</name>
    <dbReference type="NCBI Taxonomy" id="53326"/>
    <lineage>
        <taxon>Eukaryota</taxon>
        <taxon>Metazoa</taxon>
        <taxon>Ecdysozoa</taxon>
        <taxon>Nematoda</taxon>
        <taxon>Chromadorea</taxon>
        <taxon>Rhabditida</taxon>
        <taxon>Rhabditina</taxon>
        <taxon>Rhabditomorpha</taxon>
        <taxon>Strongyloidea</taxon>
        <taxon>Ancylostomatidae</taxon>
        <taxon>Ancylostomatinae</taxon>
        <taxon>Ancylostoma</taxon>
    </lineage>
</organism>
<comment type="caution">
    <text evidence="2">The sequence shown here is derived from an EMBL/GenBank/DDBJ whole genome shotgun (WGS) entry which is preliminary data.</text>
</comment>
<name>A0A016TTZ8_9BILA</name>
<evidence type="ECO:0000313" key="3">
    <source>
        <dbReference type="Proteomes" id="UP000024635"/>
    </source>
</evidence>
<evidence type="ECO:0000256" key="1">
    <source>
        <dbReference type="SAM" id="MobiDB-lite"/>
    </source>
</evidence>
<accession>A0A016TTZ8</accession>
<reference evidence="3" key="1">
    <citation type="journal article" date="2015" name="Nat. Genet.">
        <title>The genome and transcriptome of the zoonotic hookworm Ancylostoma ceylanicum identify infection-specific gene families.</title>
        <authorList>
            <person name="Schwarz E.M."/>
            <person name="Hu Y."/>
            <person name="Antoshechkin I."/>
            <person name="Miller M.M."/>
            <person name="Sternberg P.W."/>
            <person name="Aroian R.V."/>
        </authorList>
    </citation>
    <scope>NUCLEOTIDE SEQUENCE</scope>
    <source>
        <strain evidence="3">HY135</strain>
    </source>
</reference>
<evidence type="ECO:0000313" key="2">
    <source>
        <dbReference type="EMBL" id="EYC06504.1"/>
    </source>
</evidence>
<sequence length="78" mass="8652">MMTCFVPSKPRSNVMAGQMQSYVRYLETCLSSPSLSMVAKRESFTYDEEEKMDPGRSPGPKQGNGMRSCGLNSPHNTV</sequence>
<keyword evidence="3" id="KW-1185">Reference proteome</keyword>
<gene>
    <name evidence="2" type="primary">Acey_s0075.g930</name>
    <name evidence="2" type="ORF">Y032_0075g930</name>
</gene>
<feature type="region of interest" description="Disordered" evidence="1">
    <location>
        <begin position="45"/>
        <end position="78"/>
    </location>
</feature>
<dbReference type="Proteomes" id="UP000024635">
    <property type="component" value="Unassembled WGS sequence"/>
</dbReference>
<dbReference type="AlphaFoldDB" id="A0A016TTZ8"/>
<proteinExistence type="predicted"/>